<dbReference type="Proteomes" id="UP000570517">
    <property type="component" value="Unassembled WGS sequence"/>
</dbReference>
<accession>A0A850PS65</accession>
<dbReference type="InterPro" id="IPR003870">
    <property type="entry name" value="DUF222"/>
</dbReference>
<gene>
    <name evidence="3" type="ORF">HLY00_5151</name>
</gene>
<dbReference type="Pfam" id="PF02720">
    <property type="entry name" value="DUF222"/>
    <property type="match status" value="1"/>
</dbReference>
<proteinExistence type="predicted"/>
<dbReference type="InterPro" id="IPR003615">
    <property type="entry name" value="HNH_nuc"/>
</dbReference>
<evidence type="ECO:0000256" key="1">
    <source>
        <dbReference type="SAM" id="MobiDB-lite"/>
    </source>
</evidence>
<comment type="caution">
    <text evidence="3">The sequence shown here is derived from an EMBL/GenBank/DDBJ whole genome shotgun (WGS) entry which is preliminary data.</text>
</comment>
<evidence type="ECO:0000313" key="4">
    <source>
        <dbReference type="Proteomes" id="UP000570517"/>
    </source>
</evidence>
<feature type="domain" description="HNH nuclease" evidence="2">
    <location>
        <begin position="353"/>
        <end position="404"/>
    </location>
</feature>
<dbReference type="SMART" id="SM00507">
    <property type="entry name" value="HNHc"/>
    <property type="match status" value="1"/>
</dbReference>
<evidence type="ECO:0000313" key="3">
    <source>
        <dbReference type="EMBL" id="NVN53181.1"/>
    </source>
</evidence>
<feature type="region of interest" description="Disordered" evidence="1">
    <location>
        <begin position="444"/>
        <end position="468"/>
    </location>
</feature>
<keyword evidence="4" id="KW-1185">Reference proteome</keyword>
<dbReference type="EMBL" id="JABFYL010000048">
    <property type="protein sequence ID" value="NVN53181.1"/>
    <property type="molecule type" value="Genomic_DNA"/>
</dbReference>
<keyword evidence="3" id="KW-0378">Hydrolase</keyword>
<reference evidence="3 4" key="1">
    <citation type="submission" date="2020-05" db="EMBL/GenBank/DDBJ databases">
        <title>Draft genome sequence of Mycobacterium hippocampi DL, isolated from European seabass, Dicentrarchus labrax, reared in fish farms.</title>
        <authorList>
            <person name="Stathopoulou P."/>
            <person name="Asimakis E."/>
            <person name="Tzokas K."/>
            <person name="Batargias C."/>
            <person name="Tsiamis G."/>
        </authorList>
    </citation>
    <scope>NUCLEOTIDE SEQUENCE [LARGE SCALE GENOMIC DNA]</scope>
    <source>
        <strain evidence="3 4">DL</strain>
    </source>
</reference>
<feature type="region of interest" description="Disordered" evidence="1">
    <location>
        <begin position="496"/>
        <end position="546"/>
    </location>
</feature>
<evidence type="ECO:0000259" key="2">
    <source>
        <dbReference type="SMART" id="SM00507"/>
    </source>
</evidence>
<sequence length="546" mass="59202">MFEVLPLDPADLAVASDADVVDAIAGWARVATQAEAFKVAAIGEWQHRNCADPVGPRWACDDWDNAAAQIGSALNISPGRASGQMDLAVALRDRFPKLGRRFMAGQVPVWMVSMVVWRTALVVDGQALAQLDSAFTDAIDGWGVLSMAKLEHAIDMWIDKYDPDAVRRVRDRIRGRSFTVGKRDDATGTTSVFGRLSAVDAALVEERLTAMVRGVCDDDPRTTAQRRADAVGALAAGSLVLTCRCDNPDCAAATIDDGRASSLTIHAVADKASLDAPPDPGFNGPEPEHAVPTTAEARAKPAVKLTPGVIAGTRGAILPASLLAELIAHGAKVRFVGGPDTITGSDGYRPSVALAEFVRARDLTCRAPGCDRPAVHAEIDHTRPWPTGPTHPSNLKCYCKFHHLIKTFWDGWSDMQLPDGTVQVTTPTGRTYVTKPFSRLLFPGWETTTAPSPGHDEPLPPRIPGREVMMPSRRYPREQARRYRITAERRLNALQRERDVQAAAGAAARKAKRKAEERPAQPADYSGYFAHPRDHQPDYGDDPPPF</sequence>
<keyword evidence="3" id="KW-0540">Nuclease</keyword>
<keyword evidence="3" id="KW-0255">Endonuclease</keyword>
<dbReference type="RefSeq" id="WP_178361389.1">
    <property type="nucleotide sequence ID" value="NZ_JABFYL010000048.1"/>
</dbReference>
<dbReference type="AlphaFoldDB" id="A0A850PS65"/>
<dbReference type="GO" id="GO:0004519">
    <property type="term" value="F:endonuclease activity"/>
    <property type="evidence" value="ECO:0007669"/>
    <property type="project" value="UniProtKB-KW"/>
</dbReference>
<organism evidence="3 4">
    <name type="scientific">Mycolicibacterium hippocampi</name>
    <dbReference type="NCBI Taxonomy" id="659824"/>
    <lineage>
        <taxon>Bacteria</taxon>
        <taxon>Bacillati</taxon>
        <taxon>Actinomycetota</taxon>
        <taxon>Actinomycetes</taxon>
        <taxon>Mycobacteriales</taxon>
        <taxon>Mycobacteriaceae</taxon>
        <taxon>Mycolicibacterium</taxon>
    </lineage>
</organism>
<name>A0A850PS65_9MYCO</name>
<protein>
    <submittedName>
        <fullName evidence="3">13E12 repeat family protein, HNH endonuclease domain</fullName>
    </submittedName>
</protein>
<dbReference type="CDD" id="cd00085">
    <property type="entry name" value="HNHc"/>
    <property type="match status" value="1"/>
</dbReference>